<name>A0A1G1X2X6_9BACT</name>
<sequence>MQSVLLVLKSPTKDPLYVSKKFAMQVLPQEGQSIAMENDILTVSRVTHHLPRAAPPYVSVECLCGMGSIVSVLNDHRTVPDTDGGWRIEGSTKKAQEILRARLEK</sequence>
<organism evidence="1 2">
    <name type="scientific">Candidatus Andersenbacteria bacterium RIFCSPHIGHO2_12_FULL_45_11</name>
    <dbReference type="NCBI Taxonomy" id="1797281"/>
    <lineage>
        <taxon>Bacteria</taxon>
        <taxon>Candidatus Anderseniibacteriota</taxon>
    </lineage>
</organism>
<accession>A0A1G1X2X6</accession>
<reference evidence="1 2" key="1">
    <citation type="journal article" date="2016" name="Nat. Commun.">
        <title>Thousands of microbial genomes shed light on interconnected biogeochemical processes in an aquifer system.</title>
        <authorList>
            <person name="Anantharaman K."/>
            <person name="Brown C.T."/>
            <person name="Hug L.A."/>
            <person name="Sharon I."/>
            <person name="Castelle C.J."/>
            <person name="Probst A.J."/>
            <person name="Thomas B.C."/>
            <person name="Singh A."/>
            <person name="Wilkins M.J."/>
            <person name="Karaoz U."/>
            <person name="Brodie E.L."/>
            <person name="Williams K.H."/>
            <person name="Hubbard S.S."/>
            <person name="Banfield J.F."/>
        </authorList>
    </citation>
    <scope>NUCLEOTIDE SEQUENCE [LARGE SCALE GENOMIC DNA]</scope>
</reference>
<dbReference type="AlphaFoldDB" id="A0A1G1X2X6"/>
<dbReference type="EMBL" id="MHHR01000014">
    <property type="protein sequence ID" value="OGY34365.1"/>
    <property type="molecule type" value="Genomic_DNA"/>
</dbReference>
<comment type="caution">
    <text evidence="1">The sequence shown here is derived from an EMBL/GenBank/DDBJ whole genome shotgun (WGS) entry which is preliminary data.</text>
</comment>
<evidence type="ECO:0000313" key="2">
    <source>
        <dbReference type="Proteomes" id="UP000177528"/>
    </source>
</evidence>
<dbReference type="Proteomes" id="UP000177528">
    <property type="component" value="Unassembled WGS sequence"/>
</dbReference>
<evidence type="ECO:0000313" key="1">
    <source>
        <dbReference type="EMBL" id="OGY34365.1"/>
    </source>
</evidence>
<proteinExistence type="predicted"/>
<gene>
    <name evidence="1" type="ORF">A3D99_02530</name>
</gene>
<protein>
    <submittedName>
        <fullName evidence="1">Uncharacterized protein</fullName>
    </submittedName>
</protein>